<sequence>MTERGPRGKYARMICRGCRARKIKCILPDTENLGPLSTPQPKEKACERCRSLNLKCIVDYTLLGRPQSKRTKLAKSEERSPNTQSDSPSDDPASLDIKKYLFADEDDNIIPKDNQSEPARTPRKEEVFQSMVQPHAFFLSVLEKDRLFGSDVAPAITSWDTSLPDLVSQDIAASFDHYLVWHRFFLPKLPTLVSLRDRLVLDEPITSNCATRLLFALLSLSAFDLSDNIAQEDLPLRESLRQAVSFFGQEFMFSPPTHPDTVIVCLFLSDYKPTAMATTQGVAHKAIKSELYMNIAYGVFHRLESLNQQVNPISDGLSNPDYGEFESWLFDSIHAFQVIAGHATVDGLSGKPLHSLQILTDYMKLRVDTYQIALTTRPCTPRAIYYIQWATSTCILFETLTSTPSPPRDNEEMLAVRSLLKHRFCTVNNWGIALGMLYTSMLSRKVRDGIWDNSSDITPEDTTHIGAEVANTWNSPGDPSNMHFREILVRFGKVYPKQLMELLDMFIECSKMRLNGVVFRPPPRHFGIERVTNAKNLVENNIVMIKSFGYLHSEFPRQLELFKECAERLAKMASSPGRTAEAAFAGGCVYALCSKLIFGFLGIMEKLKTEFRSGHKRPDLLDDITTYGAYNHFMDTPSSGQMSDNLDMYPPSTGLFPSSGLFSQMEGLQTFDWSSMLDMGDPGFQPQNPTWFGEPFLS</sequence>
<reference evidence="6" key="1">
    <citation type="submission" date="2022-11" db="EMBL/GenBank/DDBJ databases">
        <authorList>
            <person name="Petersen C."/>
        </authorList>
    </citation>
    <scope>NUCLEOTIDE SEQUENCE</scope>
    <source>
        <strain evidence="6">IBT 30069</strain>
    </source>
</reference>
<accession>A0A9W9G6J3</accession>
<feature type="region of interest" description="Disordered" evidence="5">
    <location>
        <begin position="68"/>
        <end position="94"/>
    </location>
</feature>
<dbReference type="GO" id="GO:0003677">
    <property type="term" value="F:DNA binding"/>
    <property type="evidence" value="ECO:0007669"/>
    <property type="project" value="UniProtKB-KW"/>
</dbReference>
<dbReference type="InterPro" id="IPR050797">
    <property type="entry name" value="Carb_Metab_Trans_Reg"/>
</dbReference>
<dbReference type="AlphaFoldDB" id="A0A9W9G6J3"/>
<dbReference type="SUPFAM" id="SSF57701">
    <property type="entry name" value="Zn2/Cys6 DNA-binding domain"/>
    <property type="match status" value="1"/>
</dbReference>
<keyword evidence="1" id="KW-0805">Transcription regulation</keyword>
<keyword evidence="3" id="KW-0804">Transcription</keyword>
<dbReference type="EMBL" id="JAPQKH010000002">
    <property type="protein sequence ID" value="KAJ5113018.1"/>
    <property type="molecule type" value="Genomic_DNA"/>
</dbReference>
<evidence type="ECO:0000256" key="2">
    <source>
        <dbReference type="ARBA" id="ARBA00023125"/>
    </source>
</evidence>
<evidence type="ECO:0008006" key="8">
    <source>
        <dbReference type="Google" id="ProtNLM"/>
    </source>
</evidence>
<keyword evidence="4" id="KW-0539">Nucleus</keyword>
<organism evidence="6 7">
    <name type="scientific">Penicillium angulare</name>
    <dbReference type="NCBI Taxonomy" id="116970"/>
    <lineage>
        <taxon>Eukaryota</taxon>
        <taxon>Fungi</taxon>
        <taxon>Dikarya</taxon>
        <taxon>Ascomycota</taxon>
        <taxon>Pezizomycotina</taxon>
        <taxon>Eurotiomycetes</taxon>
        <taxon>Eurotiomycetidae</taxon>
        <taxon>Eurotiales</taxon>
        <taxon>Aspergillaceae</taxon>
        <taxon>Penicillium</taxon>
    </lineage>
</organism>
<name>A0A9W9G6J3_9EURO</name>
<evidence type="ECO:0000256" key="4">
    <source>
        <dbReference type="ARBA" id="ARBA00023242"/>
    </source>
</evidence>
<comment type="caution">
    <text evidence="6">The sequence shown here is derived from an EMBL/GenBank/DDBJ whole genome shotgun (WGS) entry which is preliminary data.</text>
</comment>
<dbReference type="CDD" id="cd00067">
    <property type="entry name" value="GAL4"/>
    <property type="match status" value="1"/>
</dbReference>
<dbReference type="InterPro" id="IPR036864">
    <property type="entry name" value="Zn2-C6_fun-type_DNA-bd_sf"/>
</dbReference>
<gene>
    <name evidence="6" type="ORF">N7456_001552</name>
</gene>
<evidence type="ECO:0000313" key="7">
    <source>
        <dbReference type="Proteomes" id="UP001149165"/>
    </source>
</evidence>
<evidence type="ECO:0000313" key="6">
    <source>
        <dbReference type="EMBL" id="KAJ5113018.1"/>
    </source>
</evidence>
<dbReference type="GO" id="GO:0000981">
    <property type="term" value="F:DNA-binding transcription factor activity, RNA polymerase II-specific"/>
    <property type="evidence" value="ECO:0007669"/>
    <property type="project" value="InterPro"/>
</dbReference>
<feature type="compositionally biased region" description="Low complexity" evidence="5">
    <location>
        <begin position="85"/>
        <end position="94"/>
    </location>
</feature>
<reference evidence="6" key="2">
    <citation type="journal article" date="2023" name="IMA Fungus">
        <title>Comparative genomic study of the Penicillium genus elucidates a diverse pangenome and 15 lateral gene transfer events.</title>
        <authorList>
            <person name="Petersen C."/>
            <person name="Sorensen T."/>
            <person name="Nielsen M.R."/>
            <person name="Sondergaard T.E."/>
            <person name="Sorensen J.L."/>
            <person name="Fitzpatrick D.A."/>
            <person name="Frisvad J.C."/>
            <person name="Nielsen K.L."/>
        </authorList>
    </citation>
    <scope>NUCLEOTIDE SEQUENCE</scope>
    <source>
        <strain evidence="6">IBT 30069</strain>
    </source>
</reference>
<dbReference type="Gene3D" id="4.10.240.10">
    <property type="entry name" value="Zn(2)-C6 fungal-type DNA-binding domain"/>
    <property type="match status" value="1"/>
</dbReference>
<evidence type="ECO:0000256" key="3">
    <source>
        <dbReference type="ARBA" id="ARBA00023163"/>
    </source>
</evidence>
<dbReference type="Proteomes" id="UP001149165">
    <property type="component" value="Unassembled WGS sequence"/>
</dbReference>
<keyword evidence="7" id="KW-1185">Reference proteome</keyword>
<dbReference type="GO" id="GO:0008270">
    <property type="term" value="F:zinc ion binding"/>
    <property type="evidence" value="ECO:0007669"/>
    <property type="project" value="InterPro"/>
</dbReference>
<dbReference type="PANTHER" id="PTHR31668">
    <property type="entry name" value="GLUCOSE TRANSPORT TRANSCRIPTION REGULATOR RGT1-RELATED-RELATED"/>
    <property type="match status" value="1"/>
</dbReference>
<keyword evidence="2" id="KW-0238">DNA-binding</keyword>
<dbReference type="OrthoDB" id="2129491at2759"/>
<dbReference type="InterPro" id="IPR001138">
    <property type="entry name" value="Zn2Cys6_DnaBD"/>
</dbReference>
<evidence type="ECO:0000256" key="1">
    <source>
        <dbReference type="ARBA" id="ARBA00023015"/>
    </source>
</evidence>
<evidence type="ECO:0000256" key="5">
    <source>
        <dbReference type="SAM" id="MobiDB-lite"/>
    </source>
</evidence>
<proteinExistence type="predicted"/>
<protein>
    <recommendedName>
        <fullName evidence="8">Zn(2)-C6 fungal-type domain-containing protein</fullName>
    </recommendedName>
</protein>